<proteinExistence type="predicted"/>
<dbReference type="AlphaFoldDB" id="A0A5C3MUM5"/>
<sequence>MIIIDEPTPTERSPLKSPGSNPNTILSPVVRSADSDASQLPPPYAPSQSTNTSSSPTSSSSTFASSSYPVTSSSTSEDGYRTITIRVPKSPIDFLSTSPDYTQRTLRRFASALVVSLFIAFLFSVLVSTFQVMLIVGRKGNHPGSWLTSSPDNSTSRSSPERNLPILYPPAIPVSLPCLEGALEQSTG</sequence>
<evidence type="ECO:0000256" key="2">
    <source>
        <dbReference type="SAM" id="Phobius"/>
    </source>
</evidence>
<evidence type="ECO:0000313" key="4">
    <source>
        <dbReference type="Proteomes" id="UP000308652"/>
    </source>
</evidence>
<dbReference type="Proteomes" id="UP000308652">
    <property type="component" value="Unassembled WGS sequence"/>
</dbReference>
<accession>A0A5C3MUM5</accession>
<reference evidence="3 4" key="1">
    <citation type="journal article" date="2019" name="Nat. Ecol. Evol.">
        <title>Megaphylogeny resolves global patterns of mushroom evolution.</title>
        <authorList>
            <person name="Varga T."/>
            <person name="Krizsan K."/>
            <person name="Foldi C."/>
            <person name="Dima B."/>
            <person name="Sanchez-Garcia M."/>
            <person name="Sanchez-Ramirez S."/>
            <person name="Szollosi G.J."/>
            <person name="Szarkandi J.G."/>
            <person name="Papp V."/>
            <person name="Albert L."/>
            <person name="Andreopoulos W."/>
            <person name="Angelini C."/>
            <person name="Antonin V."/>
            <person name="Barry K.W."/>
            <person name="Bougher N.L."/>
            <person name="Buchanan P."/>
            <person name="Buyck B."/>
            <person name="Bense V."/>
            <person name="Catcheside P."/>
            <person name="Chovatia M."/>
            <person name="Cooper J."/>
            <person name="Damon W."/>
            <person name="Desjardin D."/>
            <person name="Finy P."/>
            <person name="Geml J."/>
            <person name="Haridas S."/>
            <person name="Hughes K."/>
            <person name="Justo A."/>
            <person name="Karasinski D."/>
            <person name="Kautmanova I."/>
            <person name="Kiss B."/>
            <person name="Kocsube S."/>
            <person name="Kotiranta H."/>
            <person name="LaButti K.M."/>
            <person name="Lechner B.E."/>
            <person name="Liimatainen K."/>
            <person name="Lipzen A."/>
            <person name="Lukacs Z."/>
            <person name="Mihaltcheva S."/>
            <person name="Morgado L.N."/>
            <person name="Niskanen T."/>
            <person name="Noordeloos M.E."/>
            <person name="Ohm R.A."/>
            <person name="Ortiz-Santana B."/>
            <person name="Ovrebo C."/>
            <person name="Racz N."/>
            <person name="Riley R."/>
            <person name="Savchenko A."/>
            <person name="Shiryaev A."/>
            <person name="Soop K."/>
            <person name="Spirin V."/>
            <person name="Szebenyi C."/>
            <person name="Tomsovsky M."/>
            <person name="Tulloss R.E."/>
            <person name="Uehling J."/>
            <person name="Grigoriev I.V."/>
            <person name="Vagvolgyi C."/>
            <person name="Papp T."/>
            <person name="Martin F.M."/>
            <person name="Miettinen O."/>
            <person name="Hibbett D.S."/>
            <person name="Nagy L.G."/>
        </authorList>
    </citation>
    <scope>NUCLEOTIDE SEQUENCE [LARGE SCALE GENOMIC DNA]</scope>
    <source>
        <strain evidence="3 4">CBS 166.37</strain>
    </source>
</reference>
<feature type="transmembrane region" description="Helical" evidence="2">
    <location>
        <begin position="112"/>
        <end position="136"/>
    </location>
</feature>
<keyword evidence="4" id="KW-1185">Reference proteome</keyword>
<evidence type="ECO:0000256" key="1">
    <source>
        <dbReference type="SAM" id="MobiDB-lite"/>
    </source>
</evidence>
<keyword evidence="2" id="KW-0812">Transmembrane</keyword>
<keyword evidence="2" id="KW-0472">Membrane</keyword>
<gene>
    <name evidence="3" type="ORF">BDQ12DRAFT_48118</name>
</gene>
<feature type="compositionally biased region" description="Low complexity" evidence="1">
    <location>
        <begin position="46"/>
        <end position="76"/>
    </location>
</feature>
<name>A0A5C3MUM5_9AGAR</name>
<dbReference type="EMBL" id="ML213590">
    <property type="protein sequence ID" value="TFK45091.1"/>
    <property type="molecule type" value="Genomic_DNA"/>
</dbReference>
<keyword evidence="2" id="KW-1133">Transmembrane helix</keyword>
<evidence type="ECO:0000313" key="3">
    <source>
        <dbReference type="EMBL" id="TFK45091.1"/>
    </source>
</evidence>
<feature type="region of interest" description="Disordered" evidence="1">
    <location>
        <begin position="1"/>
        <end position="76"/>
    </location>
</feature>
<protein>
    <submittedName>
        <fullName evidence="3">Uncharacterized protein</fullName>
    </submittedName>
</protein>
<dbReference type="OrthoDB" id="10662694at2759"/>
<organism evidence="3 4">
    <name type="scientific">Crucibulum laeve</name>
    <dbReference type="NCBI Taxonomy" id="68775"/>
    <lineage>
        <taxon>Eukaryota</taxon>
        <taxon>Fungi</taxon>
        <taxon>Dikarya</taxon>
        <taxon>Basidiomycota</taxon>
        <taxon>Agaricomycotina</taxon>
        <taxon>Agaricomycetes</taxon>
        <taxon>Agaricomycetidae</taxon>
        <taxon>Agaricales</taxon>
        <taxon>Agaricineae</taxon>
        <taxon>Nidulariaceae</taxon>
        <taxon>Crucibulum</taxon>
    </lineage>
</organism>